<dbReference type="Proteomes" id="UP000654913">
    <property type="component" value="Chromosome 2"/>
</dbReference>
<evidence type="ECO:0000313" key="1">
    <source>
        <dbReference type="EMBL" id="BCS19740.1"/>
    </source>
</evidence>
<dbReference type="GeneID" id="64969745"/>
<protein>
    <submittedName>
        <fullName evidence="1">Uncharacterized protein</fullName>
    </submittedName>
</protein>
<reference evidence="1" key="1">
    <citation type="submission" date="2021-01" db="EMBL/GenBank/DDBJ databases">
        <authorList>
            <consortium name="Aspergillus puulaauensis MK2 genome sequencing consortium"/>
            <person name="Kazuki M."/>
            <person name="Futagami T."/>
        </authorList>
    </citation>
    <scope>NUCLEOTIDE SEQUENCE</scope>
    <source>
        <strain evidence="1">MK2</strain>
    </source>
</reference>
<keyword evidence="2" id="KW-1185">Reference proteome</keyword>
<evidence type="ECO:0000313" key="2">
    <source>
        <dbReference type="Proteomes" id="UP000654913"/>
    </source>
</evidence>
<sequence>MSADPFNIQLLTSELQATLKCDILTPDSPGYAESILRWNDAVPNNAVRISNDYSKGAR</sequence>
<organism evidence="1 2">
    <name type="scientific">Aspergillus puulaauensis</name>
    <dbReference type="NCBI Taxonomy" id="1220207"/>
    <lineage>
        <taxon>Eukaryota</taxon>
        <taxon>Fungi</taxon>
        <taxon>Dikarya</taxon>
        <taxon>Ascomycota</taxon>
        <taxon>Pezizomycotina</taxon>
        <taxon>Eurotiomycetes</taxon>
        <taxon>Eurotiomycetidae</taxon>
        <taxon>Eurotiales</taxon>
        <taxon>Aspergillaceae</taxon>
        <taxon>Aspergillus</taxon>
    </lineage>
</organism>
<dbReference type="EMBL" id="AP024444">
    <property type="protein sequence ID" value="BCS19740.1"/>
    <property type="molecule type" value="Genomic_DNA"/>
</dbReference>
<name>A0A7R7XED3_9EURO</name>
<reference evidence="1" key="2">
    <citation type="submission" date="2021-02" db="EMBL/GenBank/DDBJ databases">
        <title>Aspergillus puulaauensis MK2 genome sequence.</title>
        <authorList>
            <person name="Futagami T."/>
            <person name="Mori K."/>
            <person name="Kadooka C."/>
            <person name="Tanaka T."/>
        </authorList>
    </citation>
    <scope>NUCLEOTIDE SEQUENCE</scope>
    <source>
        <strain evidence="1">MK2</strain>
    </source>
</reference>
<accession>A0A7R7XED3</accession>
<dbReference type="KEGG" id="apuu:APUU_20172S"/>
<dbReference type="RefSeq" id="XP_041551934.1">
    <property type="nucleotide sequence ID" value="XM_041698783.1"/>
</dbReference>
<gene>
    <name evidence="1" type="ORF">APUU_20172S</name>
</gene>
<dbReference type="AlphaFoldDB" id="A0A7R7XED3"/>
<proteinExistence type="predicted"/>